<name>A0AAV0BVI2_9ASTE</name>
<accession>A0AAV0BVI2</accession>
<gene>
    <name evidence="2" type="ORF">CEPIT_LOCUS222</name>
</gene>
<dbReference type="AlphaFoldDB" id="A0AAV0BVI2"/>
<protein>
    <submittedName>
        <fullName evidence="2">Uncharacterized protein</fullName>
    </submittedName>
</protein>
<sequence length="100" mass="10549">MNLIIAAAALGSTAATFTVVSDPLKMSAANMAQITSFASLNTVLASSMPLSSPPAAAYVRAAHLLCVADHGACFKRAVEFAACCCRHIFSWRSYCQRCAF</sequence>
<keyword evidence="3" id="KW-1185">Reference proteome</keyword>
<dbReference type="Proteomes" id="UP001152523">
    <property type="component" value="Unassembled WGS sequence"/>
</dbReference>
<feature type="signal peptide" evidence="1">
    <location>
        <begin position="1"/>
        <end position="15"/>
    </location>
</feature>
<dbReference type="EMBL" id="CAMAPF010000003">
    <property type="protein sequence ID" value="CAH9051443.1"/>
    <property type="molecule type" value="Genomic_DNA"/>
</dbReference>
<comment type="caution">
    <text evidence="2">The sequence shown here is derived from an EMBL/GenBank/DDBJ whole genome shotgun (WGS) entry which is preliminary data.</text>
</comment>
<evidence type="ECO:0000256" key="1">
    <source>
        <dbReference type="SAM" id="SignalP"/>
    </source>
</evidence>
<evidence type="ECO:0000313" key="3">
    <source>
        <dbReference type="Proteomes" id="UP001152523"/>
    </source>
</evidence>
<organism evidence="2 3">
    <name type="scientific">Cuscuta epithymum</name>
    <dbReference type="NCBI Taxonomy" id="186058"/>
    <lineage>
        <taxon>Eukaryota</taxon>
        <taxon>Viridiplantae</taxon>
        <taxon>Streptophyta</taxon>
        <taxon>Embryophyta</taxon>
        <taxon>Tracheophyta</taxon>
        <taxon>Spermatophyta</taxon>
        <taxon>Magnoliopsida</taxon>
        <taxon>eudicotyledons</taxon>
        <taxon>Gunneridae</taxon>
        <taxon>Pentapetalae</taxon>
        <taxon>asterids</taxon>
        <taxon>lamiids</taxon>
        <taxon>Solanales</taxon>
        <taxon>Convolvulaceae</taxon>
        <taxon>Cuscuteae</taxon>
        <taxon>Cuscuta</taxon>
        <taxon>Cuscuta subgen. Cuscuta</taxon>
    </lineage>
</organism>
<evidence type="ECO:0000313" key="2">
    <source>
        <dbReference type="EMBL" id="CAH9051443.1"/>
    </source>
</evidence>
<feature type="chain" id="PRO_5043829939" evidence="1">
    <location>
        <begin position="16"/>
        <end position="100"/>
    </location>
</feature>
<keyword evidence="1" id="KW-0732">Signal</keyword>
<reference evidence="2" key="1">
    <citation type="submission" date="2022-07" db="EMBL/GenBank/DDBJ databases">
        <authorList>
            <person name="Macas J."/>
            <person name="Novak P."/>
            <person name="Neumann P."/>
        </authorList>
    </citation>
    <scope>NUCLEOTIDE SEQUENCE</scope>
</reference>
<proteinExistence type="predicted"/>